<evidence type="ECO:0000256" key="1">
    <source>
        <dbReference type="SAM" id="Phobius"/>
    </source>
</evidence>
<keyword evidence="1" id="KW-0472">Membrane</keyword>
<keyword evidence="1" id="KW-1133">Transmembrane helix</keyword>
<organism evidence="2 3">
    <name type="scientific">Candidatus Magasanikbacteria bacterium CG_4_10_14_0_2_um_filter_41_31</name>
    <dbReference type="NCBI Taxonomy" id="1974639"/>
    <lineage>
        <taxon>Bacteria</taxon>
        <taxon>Candidatus Magasanikiibacteriota</taxon>
    </lineage>
</organism>
<dbReference type="EMBL" id="PFPI01000015">
    <property type="protein sequence ID" value="PIZ93734.1"/>
    <property type="molecule type" value="Genomic_DNA"/>
</dbReference>
<dbReference type="AlphaFoldDB" id="A0A2M7V567"/>
<accession>A0A2M7V567</accession>
<evidence type="ECO:0000313" key="2">
    <source>
        <dbReference type="EMBL" id="PIZ93734.1"/>
    </source>
</evidence>
<reference evidence="3" key="1">
    <citation type="submission" date="2017-09" db="EMBL/GenBank/DDBJ databases">
        <title>Depth-based differentiation of microbial function through sediment-hosted aquifers and enrichment of novel symbionts in the deep terrestrial subsurface.</title>
        <authorList>
            <person name="Probst A.J."/>
            <person name="Ladd B."/>
            <person name="Jarett J.K."/>
            <person name="Geller-Mcgrath D.E."/>
            <person name="Sieber C.M.K."/>
            <person name="Emerson J.B."/>
            <person name="Anantharaman K."/>
            <person name="Thomas B.C."/>
            <person name="Malmstrom R."/>
            <person name="Stieglmeier M."/>
            <person name="Klingl A."/>
            <person name="Woyke T."/>
            <person name="Ryan C.M."/>
            <person name="Banfield J.F."/>
        </authorList>
    </citation>
    <scope>NUCLEOTIDE SEQUENCE [LARGE SCALE GENOMIC DNA]</scope>
</reference>
<name>A0A2M7V567_9BACT</name>
<protein>
    <submittedName>
        <fullName evidence="2">Uncharacterized protein</fullName>
    </submittedName>
</protein>
<sequence>MFCDKSISKPKENTSIMFKKTKPDGCRVCVFMILVLDSAIIIPVYQVGNRRAMSLNESANKVDTR</sequence>
<dbReference type="Proteomes" id="UP000230078">
    <property type="component" value="Unassembled WGS sequence"/>
</dbReference>
<evidence type="ECO:0000313" key="3">
    <source>
        <dbReference type="Proteomes" id="UP000230078"/>
    </source>
</evidence>
<keyword evidence="1" id="KW-0812">Transmembrane</keyword>
<feature type="transmembrane region" description="Helical" evidence="1">
    <location>
        <begin position="25"/>
        <end position="45"/>
    </location>
</feature>
<proteinExistence type="predicted"/>
<comment type="caution">
    <text evidence="2">The sequence shown here is derived from an EMBL/GenBank/DDBJ whole genome shotgun (WGS) entry which is preliminary data.</text>
</comment>
<gene>
    <name evidence="2" type="ORF">COX83_01200</name>
</gene>